<gene>
    <name evidence="8" type="primary">KNAG0H01310</name>
    <name evidence="8" type="ordered locus">KNAG_0H01310</name>
</gene>
<organism evidence="8 9">
    <name type="scientific">Huiozyma naganishii (strain ATCC MYA-139 / BCRC 22969 / CBS 8797 / KCTC 17520 / NBRC 10181 / NCYC 3082 / Yp74L-3)</name>
    <name type="common">Yeast</name>
    <name type="synonym">Kazachstania naganishii</name>
    <dbReference type="NCBI Taxonomy" id="1071383"/>
    <lineage>
        <taxon>Eukaryota</taxon>
        <taxon>Fungi</taxon>
        <taxon>Dikarya</taxon>
        <taxon>Ascomycota</taxon>
        <taxon>Saccharomycotina</taxon>
        <taxon>Saccharomycetes</taxon>
        <taxon>Saccharomycetales</taxon>
        <taxon>Saccharomycetaceae</taxon>
        <taxon>Huiozyma</taxon>
    </lineage>
</organism>
<keyword evidence="5" id="KW-0333">Golgi apparatus</keyword>
<evidence type="ECO:0000256" key="5">
    <source>
        <dbReference type="ARBA" id="ARBA00023034"/>
    </source>
</evidence>
<dbReference type="RefSeq" id="XP_022465789.1">
    <property type="nucleotide sequence ID" value="XM_022609388.1"/>
</dbReference>
<feature type="compositionally biased region" description="Basic and acidic residues" evidence="7">
    <location>
        <begin position="510"/>
        <end position="520"/>
    </location>
</feature>
<dbReference type="GO" id="GO:0090156">
    <property type="term" value="P:intracellular sphingolipid homeostasis"/>
    <property type="evidence" value="ECO:0007669"/>
    <property type="project" value="EnsemblFungi"/>
</dbReference>
<dbReference type="PANTHER" id="PTHR12965:SF0">
    <property type="entry name" value="VACUOLAR PROTEIN SORTING-ASSOCIATED PROTEIN 54"/>
    <property type="match status" value="1"/>
</dbReference>
<keyword evidence="4" id="KW-0653">Protein transport</keyword>
<evidence type="ECO:0000256" key="3">
    <source>
        <dbReference type="ARBA" id="ARBA00022448"/>
    </source>
</evidence>
<dbReference type="GO" id="GO:0006623">
    <property type="term" value="P:protein targeting to vacuole"/>
    <property type="evidence" value="ECO:0007669"/>
    <property type="project" value="EnsemblFungi"/>
</dbReference>
<evidence type="ECO:0000313" key="8">
    <source>
        <dbReference type="EMBL" id="CCK71544.1"/>
    </source>
</evidence>
<dbReference type="OMA" id="FSFVQSY"/>
<reference evidence="8 9" key="1">
    <citation type="journal article" date="2011" name="Proc. Natl. Acad. Sci. U.S.A.">
        <title>Evolutionary erosion of yeast sex chromosomes by mating-type switching accidents.</title>
        <authorList>
            <person name="Gordon J.L."/>
            <person name="Armisen D."/>
            <person name="Proux-Wera E."/>
            <person name="Oheigeartaigh S.S."/>
            <person name="Byrne K.P."/>
            <person name="Wolfe K.H."/>
        </authorList>
    </citation>
    <scope>NUCLEOTIDE SEQUENCE [LARGE SCALE GENOMIC DNA]</scope>
    <source>
        <strain evidence="9">ATCC MYA-139 / BCRC 22969 / CBS 8797 / CCRC 22969 / KCTC 17520 / NBRC 10181 / NCYC 3082</strain>
    </source>
</reference>
<evidence type="ECO:0000256" key="2">
    <source>
        <dbReference type="ARBA" id="ARBA00009150"/>
    </source>
</evidence>
<dbReference type="InterPro" id="IPR039745">
    <property type="entry name" value="Vps54"/>
</dbReference>
<evidence type="ECO:0000256" key="6">
    <source>
        <dbReference type="ARBA" id="ARBA00023054"/>
    </source>
</evidence>
<evidence type="ECO:0000256" key="4">
    <source>
        <dbReference type="ARBA" id="ARBA00022927"/>
    </source>
</evidence>
<dbReference type="KEGG" id="kng:KNAG_0H01310"/>
<evidence type="ECO:0000256" key="7">
    <source>
        <dbReference type="SAM" id="MobiDB-lite"/>
    </source>
</evidence>
<evidence type="ECO:0000256" key="1">
    <source>
        <dbReference type="ARBA" id="ARBA00004601"/>
    </source>
</evidence>
<feature type="region of interest" description="Disordered" evidence="7">
    <location>
        <begin position="15"/>
        <end position="69"/>
    </location>
</feature>
<protein>
    <recommendedName>
        <fullName evidence="10">Vacuolar protein sorting-associated protein 54 C-terminal domain-containing protein</fullName>
    </recommendedName>
</protein>
<reference evidence="9" key="2">
    <citation type="submission" date="2012-08" db="EMBL/GenBank/DDBJ databases">
        <title>Genome sequence of Kazachstania naganishii.</title>
        <authorList>
            <person name="Gordon J.L."/>
            <person name="Armisen D."/>
            <person name="Proux-Wera E."/>
            <person name="OhEigeartaigh S.S."/>
            <person name="Byrne K.P."/>
            <person name="Wolfe K.H."/>
        </authorList>
    </citation>
    <scope>NUCLEOTIDE SEQUENCE [LARGE SCALE GENOMIC DNA]</scope>
    <source>
        <strain evidence="9">ATCC MYA-139 / BCRC 22969 / CBS 8797 / CCRC 22969 / KCTC 17520 / NBRC 10181 / NCYC 3082</strain>
    </source>
</reference>
<keyword evidence="6" id="KW-0175">Coiled coil</keyword>
<dbReference type="STRING" id="1071383.J7S8H8"/>
<name>J7S8H8_HUIN7</name>
<dbReference type="HOGENOM" id="CLU_324701_0_0_1"/>
<feature type="region of interest" description="Disordered" evidence="7">
    <location>
        <begin position="498"/>
        <end position="531"/>
    </location>
</feature>
<dbReference type="GO" id="GO:0019905">
    <property type="term" value="F:syntaxin binding"/>
    <property type="evidence" value="ECO:0007669"/>
    <property type="project" value="TreeGrafter"/>
</dbReference>
<feature type="compositionally biased region" description="Polar residues" evidence="7">
    <location>
        <begin position="15"/>
        <end position="26"/>
    </location>
</feature>
<keyword evidence="3" id="KW-0813">Transport</keyword>
<evidence type="ECO:0008006" key="10">
    <source>
        <dbReference type="Google" id="ProtNLM"/>
    </source>
</evidence>
<dbReference type="PANTHER" id="PTHR12965">
    <property type="entry name" value="VACUOLAR PROTEIN SORTING 54"/>
    <property type="match status" value="1"/>
</dbReference>
<dbReference type="Proteomes" id="UP000006310">
    <property type="component" value="Chromosome 8"/>
</dbReference>
<dbReference type="eggNOG" id="KOG2115">
    <property type="taxonomic scope" value="Eukaryota"/>
</dbReference>
<keyword evidence="9" id="KW-1185">Reference proteome</keyword>
<comment type="similarity">
    <text evidence="2">Belongs to the VPS54 family.</text>
</comment>
<dbReference type="GO" id="GO:0006896">
    <property type="term" value="P:Golgi to vacuole transport"/>
    <property type="evidence" value="ECO:0007669"/>
    <property type="project" value="EnsemblFungi"/>
</dbReference>
<dbReference type="AlphaFoldDB" id="J7S8H8"/>
<sequence>MSVDKQLPDIQVDLSTNVEPSSNSDINLAGSIDSKDDRDIDVPSPVDAASRSRPSFESISTNDSLTTTTTTTGIRRFPFSMDSKSGSVDYSPLGNNSIFELVMNTRRKDWLRMPSSLDIPPVSLSKNSIAGNWKETIEHYVKEIKDEEVTFKSRNNLRNMNKLEQVRQLSEDDGERNTSDSSANPNADDESMKLVKQIPDFYFEKAFQLDNERIFNKIIEDVDISLESLRARNGQERDNAYIQLKDKLNGYLDAVEFLLVTEISKSSHKFFHALGEVEHIREKAAETVVDLQKLSKHLQKEDEEVLQKKIKNIELIHKRKNVEKLEQGLLQVKFVVDKVEECKSKFERDELEECLELIKSIDSLIKGNPNSDERVDSWTDNWPYKLLDIRSVPALLETREFLTNMQIEIGGKYSLQLAQILLTDLKNAYQDIDVYEIAKRIQSGKPEKNALEFGEDFQKSIRDVIVKLNQCEELTSSFVFYLDKAMVEVKNIIKNYLPHEKTPPSTTADRSLESISERSESATPLAPSSGSKLSKLLKEQTPLEFQNMLMTIFITAIEALKRLYKHQKLLLDISLREINSVDMTSENQHNMITQLDIRTGLNDIIHVVQLRMGKVIAVRRELTATLRHDHFLKLYAVCVLFIQECESLSGEFLTKYLSDVLSAQIKNYITIRDSRNIRTIQKKLELESWVPFIVPPCVQKDVNDIVSCTDIDPIDWTDVLLLTKHDRDETDAEDAERNGNSEPSTAAAPTGNTGNRKSVVVGDKTFVASDSLLATIDLVKELLILSTNLPTLYLPYFERMSYNVLRYFNSYAIGTVTLQGTRTLAQSGKNLSILGETLDCLAEFGVVVQKFYQRLASGTKDFKPYEPARYVALAQQYRDSSELIFQARAPPPPM</sequence>
<dbReference type="GeneID" id="34527276"/>
<feature type="region of interest" description="Disordered" evidence="7">
    <location>
        <begin position="730"/>
        <end position="756"/>
    </location>
</feature>
<dbReference type="GO" id="GO:0042147">
    <property type="term" value="P:retrograde transport, endosome to Golgi"/>
    <property type="evidence" value="ECO:0007669"/>
    <property type="project" value="EnsemblFungi"/>
</dbReference>
<dbReference type="EMBL" id="HE978321">
    <property type="protein sequence ID" value="CCK71544.1"/>
    <property type="molecule type" value="Genomic_DNA"/>
</dbReference>
<dbReference type="GO" id="GO:0030476">
    <property type="term" value="P:ascospore wall assembly"/>
    <property type="evidence" value="ECO:0007669"/>
    <property type="project" value="EnsemblFungi"/>
</dbReference>
<accession>J7S8H8</accession>
<feature type="compositionally biased region" description="Polar residues" evidence="7">
    <location>
        <begin position="52"/>
        <end position="65"/>
    </location>
</feature>
<evidence type="ECO:0000313" key="9">
    <source>
        <dbReference type="Proteomes" id="UP000006310"/>
    </source>
</evidence>
<dbReference type="OrthoDB" id="10259024at2759"/>
<dbReference type="GO" id="GO:0005829">
    <property type="term" value="C:cytosol"/>
    <property type="evidence" value="ECO:0007669"/>
    <property type="project" value="GOC"/>
</dbReference>
<comment type="subcellular location">
    <subcellularLocation>
        <location evidence="1">Golgi apparatus</location>
        <location evidence="1">trans-Golgi network</location>
    </subcellularLocation>
</comment>
<feature type="region of interest" description="Disordered" evidence="7">
    <location>
        <begin position="162"/>
        <end position="190"/>
    </location>
</feature>
<proteinExistence type="inferred from homology"/>
<dbReference type="GO" id="GO:0000938">
    <property type="term" value="C:GARP complex"/>
    <property type="evidence" value="ECO:0007669"/>
    <property type="project" value="EnsemblFungi"/>
</dbReference>